<dbReference type="InterPro" id="IPR013113">
    <property type="entry name" value="SIP_FAD-bd"/>
</dbReference>
<protein>
    <submittedName>
        <fullName evidence="2">Siderophore-interacting protein</fullName>
    </submittedName>
</protein>
<evidence type="ECO:0000313" key="2">
    <source>
        <dbReference type="EMBL" id="UOQ56369.1"/>
    </source>
</evidence>
<dbReference type="PANTHER" id="PTHR30157:SF0">
    <property type="entry name" value="NADPH-DEPENDENT FERRIC-CHELATE REDUCTASE"/>
    <property type="match status" value="1"/>
</dbReference>
<evidence type="ECO:0000313" key="3">
    <source>
        <dbReference type="Proteomes" id="UP000831786"/>
    </source>
</evidence>
<dbReference type="InterPro" id="IPR017927">
    <property type="entry name" value="FAD-bd_FR_type"/>
</dbReference>
<dbReference type="PROSITE" id="PS51384">
    <property type="entry name" value="FAD_FR"/>
    <property type="match status" value="1"/>
</dbReference>
<dbReference type="InterPro" id="IPR039261">
    <property type="entry name" value="FNR_nucleotide-bd"/>
</dbReference>
<organism evidence="2 3">
    <name type="scientific">Leucobacter allii</name>
    <dbReference type="NCBI Taxonomy" id="2932247"/>
    <lineage>
        <taxon>Bacteria</taxon>
        <taxon>Bacillati</taxon>
        <taxon>Actinomycetota</taxon>
        <taxon>Actinomycetes</taxon>
        <taxon>Micrococcales</taxon>
        <taxon>Microbacteriaceae</taxon>
        <taxon>Leucobacter</taxon>
    </lineage>
</organism>
<dbReference type="InterPro" id="IPR007037">
    <property type="entry name" value="SIP_rossman_dom"/>
</dbReference>
<evidence type="ECO:0000259" key="1">
    <source>
        <dbReference type="PROSITE" id="PS51384"/>
    </source>
</evidence>
<reference evidence="2 3" key="1">
    <citation type="submission" date="2022-04" db="EMBL/GenBank/DDBJ databases">
        <title>Leucobacter sp. isolated from rhizosphere of garlic.</title>
        <authorList>
            <person name="Won M."/>
            <person name="Lee C.-M."/>
            <person name="Woen H.-Y."/>
            <person name="Kwon S.-W."/>
        </authorList>
    </citation>
    <scope>NUCLEOTIDE SEQUENCE [LARGE SCALE GENOMIC DNA]</scope>
    <source>
        <strain evidence="2 3">H21R-40</strain>
    </source>
</reference>
<dbReference type="EMBL" id="CP095045">
    <property type="protein sequence ID" value="UOQ56369.1"/>
    <property type="molecule type" value="Genomic_DNA"/>
</dbReference>
<gene>
    <name evidence="2" type="ORF">MUN78_11860</name>
</gene>
<dbReference type="Proteomes" id="UP000831786">
    <property type="component" value="Chromosome"/>
</dbReference>
<accession>A0ABY4FJW2</accession>
<dbReference type="Gene3D" id="2.40.30.10">
    <property type="entry name" value="Translation factors"/>
    <property type="match status" value="1"/>
</dbReference>
<dbReference type="Gene3D" id="3.40.50.80">
    <property type="entry name" value="Nucleotide-binding domain of ferredoxin-NADP reductase (FNR) module"/>
    <property type="match status" value="1"/>
</dbReference>
<keyword evidence="3" id="KW-1185">Reference proteome</keyword>
<name>A0ABY4FJW2_9MICO</name>
<proteinExistence type="predicted"/>
<dbReference type="Pfam" id="PF04954">
    <property type="entry name" value="SIP"/>
    <property type="match status" value="1"/>
</dbReference>
<dbReference type="CDD" id="cd06193">
    <property type="entry name" value="siderophore_interacting"/>
    <property type="match status" value="1"/>
</dbReference>
<dbReference type="Pfam" id="PF08021">
    <property type="entry name" value="FAD_binding_9"/>
    <property type="match status" value="1"/>
</dbReference>
<dbReference type="RefSeq" id="WP_244726654.1">
    <property type="nucleotide sequence ID" value="NZ_CP095045.1"/>
</dbReference>
<dbReference type="InterPro" id="IPR039374">
    <property type="entry name" value="SIP_fam"/>
</dbReference>
<sequence length="245" mass="26927">MKLAAREWLAEDYVRIRLEGEDLLDFSLPGQDDHLRIFPGQERVESFDVMRSLPSREYTPLYWGSTDHGGWLDLEFAVHGQESLAARWAAEASLGTPAVLGGPRGSLQVQGQPDGWLLAGDETAIPQIRRYAALIAEGAPATVLIEVPDAAHEVTIDTVAPVQYVHRGEAPAGSALEARLDAVTADERPEGDVFGFVAAEQSIVRPARALLANRWRIDSDRFVVKGYWKRGEAEYHAPHVAPPTE</sequence>
<feature type="domain" description="FAD-binding FR-type" evidence="1">
    <location>
        <begin position="1"/>
        <end position="110"/>
    </location>
</feature>
<dbReference type="PANTHER" id="PTHR30157">
    <property type="entry name" value="FERRIC REDUCTASE, NADPH-DEPENDENT"/>
    <property type="match status" value="1"/>
</dbReference>